<feature type="compositionally biased region" description="Basic and acidic residues" evidence="3">
    <location>
        <begin position="1036"/>
        <end position="1051"/>
    </location>
</feature>
<dbReference type="RefSeq" id="XP_033591020.1">
    <property type="nucleotide sequence ID" value="XM_033730940.1"/>
</dbReference>
<dbReference type="GO" id="GO:0005829">
    <property type="term" value="C:cytosol"/>
    <property type="evidence" value="ECO:0007669"/>
    <property type="project" value="TreeGrafter"/>
</dbReference>
<dbReference type="Pfam" id="PF25440">
    <property type="entry name" value="Beta-prop_RIC1_2nd"/>
    <property type="match status" value="1"/>
</dbReference>
<comment type="subcellular location">
    <subcellularLocation>
        <location evidence="1">Membrane</location>
    </subcellularLocation>
</comment>
<reference evidence="5" key="1">
    <citation type="journal article" date="2020" name="Stud. Mycol.">
        <title>101 Dothideomycetes genomes: a test case for predicting lifestyles and emergence of pathogens.</title>
        <authorList>
            <person name="Haridas S."/>
            <person name="Albert R."/>
            <person name="Binder M."/>
            <person name="Bloem J."/>
            <person name="Labutti K."/>
            <person name="Salamov A."/>
            <person name="Andreopoulos B."/>
            <person name="Baker S."/>
            <person name="Barry K."/>
            <person name="Bills G."/>
            <person name="Bluhm B."/>
            <person name="Cannon C."/>
            <person name="Castanera R."/>
            <person name="Culley D."/>
            <person name="Daum C."/>
            <person name="Ezra D."/>
            <person name="Gonzalez J."/>
            <person name="Henrissat B."/>
            <person name="Kuo A."/>
            <person name="Liang C."/>
            <person name="Lipzen A."/>
            <person name="Lutzoni F."/>
            <person name="Magnuson J."/>
            <person name="Mondo S."/>
            <person name="Nolan M."/>
            <person name="Ohm R."/>
            <person name="Pangilinan J."/>
            <person name="Park H.-J."/>
            <person name="Ramirez L."/>
            <person name="Alfaro M."/>
            <person name="Sun H."/>
            <person name="Tritt A."/>
            <person name="Yoshinaga Y."/>
            <person name="Zwiers L.-H."/>
            <person name="Turgeon B."/>
            <person name="Goodwin S."/>
            <person name="Spatafora J."/>
            <person name="Crous P."/>
            <person name="Grigoriev I."/>
        </authorList>
    </citation>
    <scope>NUCLEOTIDE SEQUENCE</scope>
    <source>
        <strain evidence="5">CBS 113389</strain>
    </source>
</reference>
<name>A0A6A6PXG9_9PEZI</name>
<evidence type="ECO:0000256" key="3">
    <source>
        <dbReference type="SAM" id="MobiDB-lite"/>
    </source>
</evidence>
<dbReference type="AlphaFoldDB" id="A0A6A6PXG9"/>
<evidence type="ECO:0000259" key="4">
    <source>
        <dbReference type="Pfam" id="PF07064"/>
    </source>
</evidence>
<dbReference type="GO" id="GO:0042147">
    <property type="term" value="P:retrograde transport, endosome to Golgi"/>
    <property type="evidence" value="ECO:0007669"/>
    <property type="project" value="TreeGrafter"/>
</dbReference>
<dbReference type="InterPro" id="IPR040096">
    <property type="entry name" value="Ric1"/>
</dbReference>
<dbReference type="GO" id="GO:0000139">
    <property type="term" value="C:Golgi membrane"/>
    <property type="evidence" value="ECO:0007669"/>
    <property type="project" value="TreeGrafter"/>
</dbReference>
<accession>A0A6A6PXG9</accession>
<protein>
    <submittedName>
        <fullName evidence="5">RIC1-domain-containing protein</fullName>
    </submittedName>
</protein>
<feature type="region of interest" description="Disordered" evidence="3">
    <location>
        <begin position="13"/>
        <end position="49"/>
    </location>
</feature>
<dbReference type="SUPFAM" id="SSF50978">
    <property type="entry name" value="WD40 repeat-like"/>
    <property type="match status" value="1"/>
</dbReference>
<dbReference type="OrthoDB" id="67540at2759"/>
<feature type="domain" description="RIC1 C-terminal alpha solenoid region" evidence="4">
    <location>
        <begin position="827"/>
        <end position="1002"/>
    </location>
</feature>
<dbReference type="GO" id="GO:0034066">
    <property type="term" value="C:Ric1-Rgp1 guanyl-nucleotide exchange factor complex"/>
    <property type="evidence" value="ECO:0007669"/>
    <property type="project" value="InterPro"/>
</dbReference>
<evidence type="ECO:0000313" key="5">
    <source>
        <dbReference type="EMBL" id="KAF2484451.1"/>
    </source>
</evidence>
<feature type="compositionally biased region" description="Basic and acidic residues" evidence="3">
    <location>
        <begin position="1015"/>
        <end position="1025"/>
    </location>
</feature>
<dbReference type="InterPro" id="IPR036322">
    <property type="entry name" value="WD40_repeat_dom_sf"/>
</dbReference>
<evidence type="ECO:0000313" key="6">
    <source>
        <dbReference type="Proteomes" id="UP000799767"/>
    </source>
</evidence>
<dbReference type="EMBL" id="MU001634">
    <property type="protein sequence ID" value="KAF2484451.1"/>
    <property type="molecule type" value="Genomic_DNA"/>
</dbReference>
<keyword evidence="2" id="KW-0472">Membrane</keyword>
<dbReference type="PANTHER" id="PTHR22746">
    <property type="entry name" value="RAB6A-GEF COMPLEX PARTNER PROTEIN 1"/>
    <property type="match status" value="1"/>
</dbReference>
<dbReference type="GO" id="GO:0006886">
    <property type="term" value="P:intracellular protein transport"/>
    <property type="evidence" value="ECO:0007669"/>
    <property type="project" value="InterPro"/>
</dbReference>
<dbReference type="GeneID" id="54471942"/>
<proteinExistence type="predicted"/>
<dbReference type="PANTHER" id="PTHR22746:SF10">
    <property type="entry name" value="GUANINE NUCLEOTIDE EXCHANGE FACTOR SUBUNIT RIC1"/>
    <property type="match status" value="1"/>
</dbReference>
<dbReference type="Pfam" id="PF07064">
    <property type="entry name" value="RIC1"/>
    <property type="match status" value="1"/>
</dbReference>
<sequence length="1051" mass="115327">MYWPTGAPQAYALSRHRTSAAPVTPTEAHYPDAPATSEAAGDNEAQGREDDDIREHIILSAKASRGGTIFATITASALTIWQTKPTLALASITRSAESVKAYGPNATLLLRPDALVIAVQTPQNYLIIYTVAADPNARVYQTELSTLSSHARRTSAGGPLSYRHLSDAGGALAEADGIKEVNLCFRMVMRIDAGINTALALDEELVVATEHPAALQCISWPEPESVNAKKSAQASTELLSRMPWLVNRSNIVEMVHDRPMNLTCWVMSDGRTYAVQRHSSGHVDTDTSASLFHGYCFRAPEPEEQGTYGVRAAINARFSLIAVGRADRGIDVYAVKDYTGNIPLSHKLRLSVPHTSSGGLLCLSYSPDGYCLFAGYEKGWATWSVYGQAGASSFMQGREASMSTDEPYRRSAKDVFWIGGGCELMLLPKDDDRLWSLQMARSAITGCFNSASLPWGLLVTSDHVKIYKGHDAPDATTATSEPWLWKSVQIPASYLLSQWPIKSAVVSSDGKYIAVAGRRGLVHYSVSSGRWRVFDDLAAEQEFSIRGGMCWFRHFLLACVECSSEDARYQIRLYSREKALNHSSIQHAERLATSAVFMTTTGTNSLLVYTQDNTLLHFLIVPNASSVRLTKVGQTGFHGIIRAPPRVRSISWLRLEEPADDDVPQDITKALLLFLVDGKLVLLQPTTSEQAEVKYDMCVLAQNVEYYILVRDMAGILVDLQRQMRDIPLFHDARVGQSFARSLLDSLWYFNGRDFQVWLDTQDLVAHARTETGRDLPCTVQIPVDFYPLLPLVMSGIVHGLDADLVQRRDVDFSFSRLAPRTQLFLPQLLEHHLAQFNSSAALHVCEAFQHLPYFPHALEIMLHDVLDAAVDSPPASPELALLSTAVSFLSSFPSYLDVIVNCTRKTELRSWKTLFSCLPPVLDLFEQSLSQGKLKTAAGYLLVLHTLEGDEELGNSQEAEHTKLLTAAAAAHDWELCSELARFMVGIDRSGTTLRAALSGAGLGAATNGVAPVEHSERVSEDTPSKGSALSDSDENSRAETNGKDEGALD</sequence>
<dbReference type="InterPro" id="IPR009771">
    <property type="entry name" value="RIC1_C"/>
</dbReference>
<gene>
    <name evidence="5" type="ORF">BDY17DRAFT_248898</name>
</gene>
<organism evidence="5 6">
    <name type="scientific">Neohortaea acidophila</name>
    <dbReference type="NCBI Taxonomy" id="245834"/>
    <lineage>
        <taxon>Eukaryota</taxon>
        <taxon>Fungi</taxon>
        <taxon>Dikarya</taxon>
        <taxon>Ascomycota</taxon>
        <taxon>Pezizomycotina</taxon>
        <taxon>Dothideomycetes</taxon>
        <taxon>Dothideomycetidae</taxon>
        <taxon>Mycosphaerellales</taxon>
        <taxon>Teratosphaeriaceae</taxon>
        <taxon>Neohortaea</taxon>
    </lineage>
</organism>
<evidence type="ECO:0000256" key="1">
    <source>
        <dbReference type="ARBA" id="ARBA00004370"/>
    </source>
</evidence>
<feature type="region of interest" description="Disordered" evidence="3">
    <location>
        <begin position="1010"/>
        <end position="1051"/>
    </location>
</feature>
<evidence type="ECO:0000256" key="2">
    <source>
        <dbReference type="ARBA" id="ARBA00023136"/>
    </source>
</evidence>
<dbReference type="Proteomes" id="UP000799767">
    <property type="component" value="Unassembled WGS sequence"/>
</dbReference>
<keyword evidence="6" id="KW-1185">Reference proteome</keyword>